<feature type="domain" description="Ubiquitin-like" evidence="1">
    <location>
        <begin position="55"/>
        <end position="100"/>
    </location>
</feature>
<dbReference type="CDD" id="cd17039">
    <property type="entry name" value="Ubl_ubiquitin_like"/>
    <property type="match status" value="1"/>
</dbReference>
<dbReference type="AlphaFoldDB" id="A0A183BRJ8"/>
<organism evidence="2 3">
    <name type="scientific">Globodera pallida</name>
    <name type="common">Potato cyst nematode worm</name>
    <name type="synonym">Heterodera pallida</name>
    <dbReference type="NCBI Taxonomy" id="36090"/>
    <lineage>
        <taxon>Eukaryota</taxon>
        <taxon>Metazoa</taxon>
        <taxon>Ecdysozoa</taxon>
        <taxon>Nematoda</taxon>
        <taxon>Chromadorea</taxon>
        <taxon>Rhabditida</taxon>
        <taxon>Tylenchina</taxon>
        <taxon>Tylenchomorpha</taxon>
        <taxon>Tylenchoidea</taxon>
        <taxon>Heteroderidae</taxon>
        <taxon>Heteroderinae</taxon>
        <taxon>Globodera</taxon>
    </lineage>
</organism>
<reference evidence="2" key="2">
    <citation type="submission" date="2014-05" db="EMBL/GenBank/DDBJ databases">
        <title>The genome and life-stage specific transcriptomes of Globodera pallida elucidate key aspects of plant parasitism by a cyst nematode.</title>
        <authorList>
            <person name="Cotton J.A."/>
            <person name="Lilley C.J."/>
            <person name="Jones L.M."/>
            <person name="Kikuchi T."/>
            <person name="Reid A.J."/>
            <person name="Thorpe P."/>
            <person name="Tsai I.J."/>
            <person name="Beasley H."/>
            <person name="Blok V."/>
            <person name="Cock P.J.A."/>
            <person name="Van den Akker S.E."/>
            <person name="Holroyd N."/>
            <person name="Hunt M."/>
            <person name="Mantelin S."/>
            <person name="Naghra H."/>
            <person name="Pain A."/>
            <person name="Palomares-Rius J.E."/>
            <person name="Zarowiecki M."/>
            <person name="Berriman M."/>
            <person name="Jones J.T."/>
            <person name="Urwin P.E."/>
        </authorList>
    </citation>
    <scope>NUCLEOTIDE SEQUENCE [LARGE SCALE GENOMIC DNA]</scope>
    <source>
        <strain evidence="2">Lindley</strain>
    </source>
</reference>
<evidence type="ECO:0000313" key="3">
    <source>
        <dbReference type="WBParaSite" id="GPLIN_000323400"/>
    </source>
</evidence>
<keyword evidence="2" id="KW-1185">Reference proteome</keyword>
<dbReference type="SUPFAM" id="SSF54236">
    <property type="entry name" value="Ubiquitin-like"/>
    <property type="match status" value="2"/>
</dbReference>
<accession>A0A183BRJ8</accession>
<evidence type="ECO:0000259" key="1">
    <source>
        <dbReference type="PROSITE" id="PS50053"/>
    </source>
</evidence>
<protein>
    <submittedName>
        <fullName evidence="3">Ubiquitin-like domain-containing protein</fullName>
    </submittedName>
</protein>
<reference evidence="2" key="1">
    <citation type="submission" date="2013-12" db="EMBL/GenBank/DDBJ databases">
        <authorList>
            <person name="Aslett M."/>
        </authorList>
    </citation>
    <scope>NUCLEOTIDE SEQUENCE [LARGE SCALE GENOMIC DNA]</scope>
    <source>
        <strain evidence="2">Lindley</strain>
    </source>
</reference>
<dbReference type="PANTHER" id="PTHR10666">
    <property type="entry name" value="UBIQUITIN"/>
    <property type="match status" value="1"/>
</dbReference>
<reference evidence="3" key="3">
    <citation type="submission" date="2016-06" db="UniProtKB">
        <authorList>
            <consortium name="WormBaseParasite"/>
        </authorList>
    </citation>
    <scope>IDENTIFICATION</scope>
</reference>
<feature type="domain" description="Ubiquitin-like" evidence="1">
    <location>
        <begin position="1"/>
        <end position="47"/>
    </location>
</feature>
<dbReference type="Proteomes" id="UP000050741">
    <property type="component" value="Unassembled WGS sequence"/>
</dbReference>
<dbReference type="InterPro" id="IPR029071">
    <property type="entry name" value="Ubiquitin-like_domsf"/>
</dbReference>
<sequence length="107" mass="12286">MKKIQDKEGIPISAQRLFFKGIRLKEDLTMADYDIRWNDSIIYMIAQSLMPSDEMQILVKNKANGKMIGLKVKSTDTVLNVQWMIKAIEGIPVGQQALYFTTTQDFQ</sequence>
<dbReference type="Gene3D" id="3.10.20.90">
    <property type="entry name" value="Phosphatidylinositol 3-kinase Catalytic Subunit, Chain A, domain 1"/>
    <property type="match status" value="2"/>
</dbReference>
<dbReference type="Pfam" id="PF00240">
    <property type="entry name" value="ubiquitin"/>
    <property type="match status" value="2"/>
</dbReference>
<dbReference type="InterPro" id="IPR050158">
    <property type="entry name" value="Ubiquitin_ubiquitin-like"/>
</dbReference>
<proteinExistence type="predicted"/>
<evidence type="ECO:0000313" key="2">
    <source>
        <dbReference type="Proteomes" id="UP000050741"/>
    </source>
</evidence>
<dbReference type="WBParaSite" id="GPLIN_000323400">
    <property type="protein sequence ID" value="GPLIN_000323400"/>
    <property type="gene ID" value="GPLIN_000323400"/>
</dbReference>
<dbReference type="InterPro" id="IPR000626">
    <property type="entry name" value="Ubiquitin-like_dom"/>
</dbReference>
<dbReference type="PROSITE" id="PS50053">
    <property type="entry name" value="UBIQUITIN_2"/>
    <property type="match status" value="2"/>
</dbReference>
<name>A0A183BRJ8_GLOPA</name>